<accession>A0A7D3VYZ9</accession>
<proteinExistence type="predicted"/>
<name>A0A7D3VYZ9_ACTVE</name>
<sequence>MLPIYARKVGGWGSVRVGYRFEVTAVREPHFRSDNSRRPQGEVASSKLNLEVLLLNQDCARIVDLFQKVWQSTGAYRRLDSLVEPTALAVNQKISDEFELPNFKFGRLVRYGKAVIQLSLEIVQEYDKSSGGVESLRGVAIDVDVSYLRVAKFEPHVTIRLER</sequence>
<dbReference type="Proteomes" id="UP000501240">
    <property type="component" value="Chromosome"/>
</dbReference>
<reference evidence="1 2" key="1">
    <citation type="submission" date="2020-05" db="EMBL/GenBank/DDBJ databases">
        <title>Actinomadura verrucosospora NRRL-B18236 (PFL_A860) Genome sequencing and assembly.</title>
        <authorList>
            <person name="Samborskyy M."/>
        </authorList>
    </citation>
    <scope>NUCLEOTIDE SEQUENCE [LARGE SCALE GENOMIC DNA]</scope>
    <source>
        <strain evidence="1 2">NRRL:B18236</strain>
    </source>
</reference>
<dbReference type="EMBL" id="CP053892">
    <property type="protein sequence ID" value="QKG27315.1"/>
    <property type="molecule type" value="Genomic_DNA"/>
</dbReference>
<dbReference type="AlphaFoldDB" id="A0A7D3VYZ9"/>
<protein>
    <submittedName>
        <fullName evidence="1">Uncharacterized protein</fullName>
    </submittedName>
</protein>
<keyword evidence="2" id="KW-1185">Reference proteome</keyword>
<evidence type="ECO:0000313" key="2">
    <source>
        <dbReference type="Proteomes" id="UP000501240"/>
    </source>
</evidence>
<gene>
    <name evidence="1" type="ORF">ACTIVE_8970</name>
</gene>
<evidence type="ECO:0000313" key="1">
    <source>
        <dbReference type="EMBL" id="QKG27315.1"/>
    </source>
</evidence>
<organism evidence="1 2">
    <name type="scientific">Actinomadura verrucosospora</name>
    <dbReference type="NCBI Taxonomy" id="46165"/>
    <lineage>
        <taxon>Bacteria</taxon>
        <taxon>Bacillati</taxon>
        <taxon>Actinomycetota</taxon>
        <taxon>Actinomycetes</taxon>
        <taxon>Streptosporangiales</taxon>
        <taxon>Thermomonosporaceae</taxon>
        <taxon>Actinomadura</taxon>
    </lineage>
</organism>